<proteinExistence type="predicted"/>
<evidence type="ECO:0000256" key="1">
    <source>
        <dbReference type="SAM" id="MobiDB-lite"/>
    </source>
</evidence>
<dbReference type="Proteomes" id="UP001595824">
    <property type="component" value="Unassembled WGS sequence"/>
</dbReference>
<evidence type="ECO:0000313" key="2">
    <source>
        <dbReference type="EMBL" id="MFC4328275.1"/>
    </source>
</evidence>
<dbReference type="RefSeq" id="WP_381738417.1">
    <property type="nucleotide sequence ID" value="NZ_JBHSDP010000011.1"/>
</dbReference>
<reference evidence="3" key="1">
    <citation type="journal article" date="2019" name="Int. J. Syst. Evol. Microbiol.">
        <title>The Global Catalogue of Microorganisms (GCM) 10K type strain sequencing project: providing services to taxonomists for standard genome sequencing and annotation.</title>
        <authorList>
            <consortium name="The Broad Institute Genomics Platform"/>
            <consortium name="The Broad Institute Genome Sequencing Center for Infectious Disease"/>
            <person name="Wu L."/>
            <person name="Ma J."/>
        </authorList>
    </citation>
    <scope>NUCLEOTIDE SEQUENCE [LARGE SCALE GENOMIC DNA]</scope>
    <source>
        <strain evidence="3">PCU 347</strain>
    </source>
</reference>
<feature type="compositionally biased region" description="Low complexity" evidence="1">
    <location>
        <begin position="78"/>
        <end position="97"/>
    </location>
</feature>
<evidence type="ECO:0008006" key="4">
    <source>
        <dbReference type="Google" id="ProtNLM"/>
    </source>
</evidence>
<gene>
    <name evidence="2" type="ORF">ACFPC0_10605</name>
</gene>
<name>A0ABV8TCD6_9ACTN</name>
<organism evidence="2 3">
    <name type="scientific">Streptomyces andamanensis</name>
    <dbReference type="NCBI Taxonomy" id="1565035"/>
    <lineage>
        <taxon>Bacteria</taxon>
        <taxon>Bacillati</taxon>
        <taxon>Actinomycetota</taxon>
        <taxon>Actinomycetes</taxon>
        <taxon>Kitasatosporales</taxon>
        <taxon>Streptomycetaceae</taxon>
        <taxon>Streptomyces</taxon>
    </lineage>
</organism>
<feature type="region of interest" description="Disordered" evidence="1">
    <location>
        <begin position="77"/>
        <end position="104"/>
    </location>
</feature>
<evidence type="ECO:0000313" key="3">
    <source>
        <dbReference type="Proteomes" id="UP001595824"/>
    </source>
</evidence>
<comment type="caution">
    <text evidence="2">The sequence shown here is derived from an EMBL/GenBank/DDBJ whole genome shotgun (WGS) entry which is preliminary data.</text>
</comment>
<keyword evidence="3" id="KW-1185">Reference proteome</keyword>
<dbReference type="EMBL" id="JBHSDP010000011">
    <property type="protein sequence ID" value="MFC4328275.1"/>
    <property type="molecule type" value="Genomic_DNA"/>
</dbReference>
<protein>
    <recommendedName>
        <fullName evidence="4">DUF1918 domain-containing protein</fullName>
    </recommendedName>
</protein>
<sequence length="170" mass="17902">MAAETTHTPVAFAEDGRPALPAGTRVTLLQGVTGTTVGEPALTSTGYVVTVQYDEGHAHLSPSGGADFAVQELKVISEAPQEESAAPADEAAPAAPRKGAREALGEASAPGWELLYDKPKQGCEVGRRYVDGKPQYSLICKAHLHVHELPRLTTERTVRTAGGWCPSCTK</sequence>
<accession>A0ABV8TCD6</accession>